<evidence type="ECO:0000256" key="11">
    <source>
        <dbReference type="ARBA" id="ARBA00023160"/>
    </source>
</evidence>
<evidence type="ECO:0000256" key="5">
    <source>
        <dbReference type="ARBA" id="ARBA00022832"/>
    </source>
</evidence>
<evidence type="ECO:0000259" key="15">
    <source>
        <dbReference type="Pfam" id="PF00487"/>
    </source>
</evidence>
<organism evidence="16 17">
    <name type="scientific">Folsomia candida</name>
    <name type="common">Springtail</name>
    <dbReference type="NCBI Taxonomy" id="158441"/>
    <lineage>
        <taxon>Eukaryota</taxon>
        <taxon>Metazoa</taxon>
        <taxon>Ecdysozoa</taxon>
        <taxon>Arthropoda</taxon>
        <taxon>Hexapoda</taxon>
        <taxon>Collembola</taxon>
        <taxon>Entomobryomorpha</taxon>
        <taxon>Isotomoidea</taxon>
        <taxon>Isotomidae</taxon>
        <taxon>Proisotominae</taxon>
        <taxon>Folsomia</taxon>
    </lineage>
</organism>
<comment type="domain">
    <text evidence="12">The histidine box domains are involved in binding the catalytic metal ions.</text>
</comment>
<dbReference type="GO" id="GO:0006636">
    <property type="term" value="P:unsaturated fatty acid biosynthetic process"/>
    <property type="evidence" value="ECO:0007669"/>
    <property type="project" value="TreeGrafter"/>
</dbReference>
<dbReference type="EMBL" id="LNIX01000002">
    <property type="protein sequence ID" value="OXA59310.1"/>
    <property type="molecule type" value="Genomic_DNA"/>
</dbReference>
<dbReference type="GO" id="GO:0005789">
    <property type="term" value="C:endoplasmic reticulum membrane"/>
    <property type="evidence" value="ECO:0007669"/>
    <property type="project" value="TreeGrafter"/>
</dbReference>
<gene>
    <name evidence="16" type="ORF">Fcan01_04130</name>
</gene>
<reference evidence="16 17" key="1">
    <citation type="submission" date="2015-12" db="EMBL/GenBank/DDBJ databases">
        <title>The genome of Folsomia candida.</title>
        <authorList>
            <person name="Faddeeva A."/>
            <person name="Derks M.F."/>
            <person name="Anvar Y."/>
            <person name="Smit S."/>
            <person name="Van Straalen N."/>
            <person name="Roelofs D."/>
        </authorList>
    </citation>
    <scope>NUCLEOTIDE SEQUENCE [LARGE SCALE GENOMIC DNA]</scope>
    <source>
        <strain evidence="16 17">VU population</strain>
        <tissue evidence="16">Whole body</tissue>
    </source>
</reference>
<dbReference type="InterPro" id="IPR005804">
    <property type="entry name" value="FA_desaturase_dom"/>
</dbReference>
<dbReference type="Proteomes" id="UP000198287">
    <property type="component" value="Unassembled WGS sequence"/>
</dbReference>
<dbReference type="GO" id="GO:0004768">
    <property type="term" value="F:stearoyl-CoA 9-desaturase activity"/>
    <property type="evidence" value="ECO:0007669"/>
    <property type="project" value="TreeGrafter"/>
</dbReference>
<keyword evidence="5" id="KW-0276">Fatty acid metabolism</keyword>
<evidence type="ECO:0000256" key="7">
    <source>
        <dbReference type="ARBA" id="ARBA00023002"/>
    </source>
</evidence>
<keyword evidence="17" id="KW-1185">Reference proteome</keyword>
<protein>
    <submittedName>
        <fullName evidence="16">Acyl-CoA desaturase 2</fullName>
    </submittedName>
</protein>
<keyword evidence="4 12" id="KW-0812">Transmembrane</keyword>
<dbReference type="AlphaFoldDB" id="A0A226EPV1"/>
<comment type="cofactor">
    <cofactor evidence="12">
        <name>Fe(2+)</name>
        <dbReference type="ChEBI" id="CHEBI:29033"/>
    </cofactor>
</comment>
<keyword evidence="6 14" id="KW-1133">Transmembrane helix</keyword>
<comment type="similarity">
    <text evidence="2 12">Belongs to the fatty acid desaturase type 1 family.</text>
</comment>
<feature type="domain" description="Fatty acid desaturase" evidence="15">
    <location>
        <begin position="87"/>
        <end position="289"/>
    </location>
</feature>
<keyword evidence="8" id="KW-0408">Iron</keyword>
<keyword evidence="11 12" id="KW-0275">Fatty acid biosynthesis</keyword>
<dbReference type="PANTHER" id="PTHR11351">
    <property type="entry name" value="ACYL-COA DESATURASE"/>
    <property type="match status" value="1"/>
</dbReference>
<evidence type="ECO:0000313" key="16">
    <source>
        <dbReference type="EMBL" id="OXA59310.1"/>
    </source>
</evidence>
<dbReference type="InterPro" id="IPR015876">
    <property type="entry name" value="Acyl-CoA_DS"/>
</dbReference>
<evidence type="ECO:0000256" key="13">
    <source>
        <dbReference type="SAM" id="MobiDB-lite"/>
    </source>
</evidence>
<proteinExistence type="inferred from homology"/>
<evidence type="ECO:0000256" key="8">
    <source>
        <dbReference type="ARBA" id="ARBA00023004"/>
    </source>
</evidence>
<evidence type="ECO:0000256" key="9">
    <source>
        <dbReference type="ARBA" id="ARBA00023098"/>
    </source>
</evidence>
<feature type="transmembrane region" description="Helical" evidence="14">
    <location>
        <begin position="88"/>
        <end position="108"/>
    </location>
</feature>
<evidence type="ECO:0000256" key="6">
    <source>
        <dbReference type="ARBA" id="ARBA00022989"/>
    </source>
</evidence>
<feature type="transmembrane region" description="Helical" evidence="14">
    <location>
        <begin position="201"/>
        <end position="222"/>
    </location>
</feature>
<feature type="transmembrane region" description="Helical" evidence="14">
    <location>
        <begin position="58"/>
        <end position="76"/>
    </location>
</feature>
<evidence type="ECO:0000256" key="3">
    <source>
        <dbReference type="ARBA" id="ARBA00022516"/>
    </source>
</evidence>
<comment type="caution">
    <text evidence="16">The sequence shown here is derived from an EMBL/GenBank/DDBJ whole genome shotgun (WGS) entry which is preliminary data.</text>
</comment>
<evidence type="ECO:0000313" key="17">
    <source>
        <dbReference type="Proteomes" id="UP000198287"/>
    </source>
</evidence>
<evidence type="ECO:0000256" key="2">
    <source>
        <dbReference type="ARBA" id="ARBA00009295"/>
    </source>
</evidence>
<feature type="region of interest" description="Disordered" evidence="13">
    <location>
        <begin position="336"/>
        <end position="367"/>
    </location>
</feature>
<feature type="compositionally biased region" description="Polar residues" evidence="13">
    <location>
        <begin position="1"/>
        <end position="14"/>
    </location>
</feature>
<keyword evidence="3 12" id="KW-0444">Lipid biosynthesis</keyword>
<keyword evidence="10 14" id="KW-0472">Membrane</keyword>
<name>A0A226EPV1_FOLCA</name>
<dbReference type="Pfam" id="PF00487">
    <property type="entry name" value="FA_desaturase"/>
    <property type="match status" value="1"/>
</dbReference>
<dbReference type="GO" id="GO:0005506">
    <property type="term" value="F:iron ion binding"/>
    <property type="evidence" value="ECO:0007669"/>
    <property type="project" value="TreeGrafter"/>
</dbReference>
<dbReference type="CDD" id="cd03505">
    <property type="entry name" value="Delta9-FADS-like"/>
    <property type="match status" value="1"/>
</dbReference>
<dbReference type="OMA" id="WHISFTT"/>
<evidence type="ECO:0000256" key="12">
    <source>
        <dbReference type="RuleBase" id="RU000581"/>
    </source>
</evidence>
<accession>A0A226EPV1</accession>
<feature type="region of interest" description="Disordered" evidence="13">
    <location>
        <begin position="1"/>
        <end position="37"/>
    </location>
</feature>
<evidence type="ECO:0000256" key="14">
    <source>
        <dbReference type="SAM" id="Phobius"/>
    </source>
</evidence>
<comment type="subcellular location">
    <subcellularLocation>
        <location evidence="1">Membrane</location>
        <topology evidence="1">Multi-pass membrane protein</topology>
    </subcellularLocation>
</comment>
<sequence length="396" mass="45615">MPPNTSSPSATTMPSEEPTLRRPTSNDKKNKAEHEDDPRLHDIHSTYFPPLEIVWRNVGLFAYLHIAAAAGLYFLLSGQVGWRTLVWTFIWHLFGAFGITAGAHRLWAHKSYKAKAPLRALLAFMQTVSFQNSIHEWARDHRVHHKYSETHADPHNAKRGFFFAHMGWLMARKHVMVKEKGKAIDMSDLEADPIIMFQKKYYTPLVLLISFVIPAVVPWYFWGENFIVSWCFAAQFRYCVNLHSTWLVNSAAHMIGNRPYDVNISPSEVKSVAFFAFGEGWHNYHHTYPFDYKTAEMGNYDLNFTLAFIDFFAWIGWAYDLKTVSHKVIEERIKRTGDGSHPLSHGHHHHHHNHNDGEDHHVEGSGDGVGPWGWGDKDIPIEDIEVTETLHPLKDE</sequence>
<evidence type="ECO:0000256" key="4">
    <source>
        <dbReference type="ARBA" id="ARBA00022692"/>
    </source>
</evidence>
<dbReference type="OrthoDB" id="10260134at2759"/>
<feature type="compositionally biased region" description="Basic and acidic residues" evidence="13">
    <location>
        <begin position="354"/>
        <end position="364"/>
    </location>
</feature>
<evidence type="ECO:0000256" key="10">
    <source>
        <dbReference type="ARBA" id="ARBA00023136"/>
    </source>
</evidence>
<evidence type="ECO:0000256" key="1">
    <source>
        <dbReference type="ARBA" id="ARBA00004141"/>
    </source>
</evidence>
<keyword evidence="7 12" id="KW-0560">Oxidoreductase</keyword>
<dbReference type="PRINTS" id="PR00075">
    <property type="entry name" value="FACDDSATRASE"/>
</dbReference>
<dbReference type="PANTHER" id="PTHR11351:SF31">
    <property type="entry name" value="DESATURASE 1, ISOFORM A-RELATED"/>
    <property type="match status" value="1"/>
</dbReference>
<feature type="compositionally biased region" description="Basic residues" evidence="13">
    <location>
        <begin position="344"/>
        <end position="353"/>
    </location>
</feature>
<feature type="compositionally biased region" description="Basic and acidic residues" evidence="13">
    <location>
        <begin position="18"/>
        <end position="37"/>
    </location>
</feature>
<keyword evidence="9" id="KW-0443">Lipid metabolism</keyword>